<dbReference type="CDD" id="cd03024">
    <property type="entry name" value="DsbA_FrnE"/>
    <property type="match status" value="1"/>
</dbReference>
<evidence type="ECO:0000313" key="2">
    <source>
        <dbReference type="EMBL" id="PWW43677.1"/>
    </source>
</evidence>
<keyword evidence="3" id="KW-1185">Reference proteome</keyword>
<dbReference type="Proteomes" id="UP000246483">
    <property type="component" value="Unassembled WGS sequence"/>
</dbReference>
<dbReference type="PANTHER" id="PTHR13887:SF41">
    <property type="entry name" value="THIOREDOXIN SUPERFAMILY PROTEIN"/>
    <property type="match status" value="1"/>
</dbReference>
<accession>A0A317RA95</accession>
<reference evidence="2 3" key="1">
    <citation type="submission" date="2018-05" db="EMBL/GenBank/DDBJ databases">
        <title>Genomic Encyclopedia of Type Strains, Phase IV (KMG-IV): sequencing the most valuable type-strain genomes for metagenomic binning, comparative biology and taxonomic classification.</title>
        <authorList>
            <person name="Goeker M."/>
        </authorList>
    </citation>
    <scope>NUCLEOTIDE SEQUENCE [LARGE SCALE GENOMIC DNA]</scope>
    <source>
        <strain evidence="2 3">DSM 26006</strain>
    </source>
</reference>
<dbReference type="InterPro" id="IPR001853">
    <property type="entry name" value="DSBA-like_thioredoxin_dom"/>
</dbReference>
<dbReference type="AlphaFoldDB" id="A0A317RA95"/>
<dbReference type="GO" id="GO:0016853">
    <property type="term" value="F:isomerase activity"/>
    <property type="evidence" value="ECO:0007669"/>
    <property type="project" value="UniProtKB-KW"/>
</dbReference>
<gene>
    <name evidence="2" type="ORF">DFR36_10928</name>
</gene>
<dbReference type="RefSeq" id="WP_019373530.1">
    <property type="nucleotide sequence ID" value="NZ_ALEE01000289.1"/>
</dbReference>
<proteinExistence type="predicted"/>
<dbReference type="SUPFAM" id="SSF52833">
    <property type="entry name" value="Thioredoxin-like"/>
    <property type="match status" value="1"/>
</dbReference>
<dbReference type="PANTHER" id="PTHR13887">
    <property type="entry name" value="GLUTATHIONE S-TRANSFERASE KAPPA"/>
    <property type="match status" value="1"/>
</dbReference>
<organism evidence="2 3">
    <name type="scientific">Melaminivora alkalimesophila</name>
    <dbReference type="NCBI Taxonomy" id="1165852"/>
    <lineage>
        <taxon>Bacteria</taxon>
        <taxon>Pseudomonadati</taxon>
        <taxon>Pseudomonadota</taxon>
        <taxon>Betaproteobacteria</taxon>
        <taxon>Burkholderiales</taxon>
        <taxon>Comamonadaceae</taxon>
        <taxon>Melaminivora</taxon>
    </lineage>
</organism>
<dbReference type="InterPro" id="IPR036249">
    <property type="entry name" value="Thioredoxin-like_sf"/>
</dbReference>
<evidence type="ECO:0000259" key="1">
    <source>
        <dbReference type="Pfam" id="PF01323"/>
    </source>
</evidence>
<dbReference type="Pfam" id="PF01323">
    <property type="entry name" value="DSBA"/>
    <property type="match status" value="1"/>
</dbReference>
<dbReference type="OrthoDB" id="9799122at2"/>
<protein>
    <submittedName>
        <fullName evidence="2">Putative DsbA family dithiol-disulfide isomerase</fullName>
    </submittedName>
</protein>
<dbReference type="Gene3D" id="3.40.30.10">
    <property type="entry name" value="Glutaredoxin"/>
    <property type="match status" value="1"/>
</dbReference>
<keyword evidence="2" id="KW-0413">Isomerase</keyword>
<name>A0A317RA95_9BURK</name>
<sequence>MNPAIKTLRIDFVSDLVCPWCAIAFRTLELVRERLAGKIGLELHTQPFQLNPDMGPEGEPLREYLARKYGSTPAQFDQMHQAIAERARAIGLEFDLERRTHSYNTFDAHRLLYWLGEEGAPGQQHALEGALFEAYFRRGENPGAPAVLLRLAGELGLDAARARQVLESGEFAEQVRERARHWQALGIRSVPAVVIEGRHLVQGGQPAEVFEQALRQVAAQRG</sequence>
<dbReference type="GO" id="GO:0016491">
    <property type="term" value="F:oxidoreductase activity"/>
    <property type="evidence" value="ECO:0007669"/>
    <property type="project" value="InterPro"/>
</dbReference>
<evidence type="ECO:0000313" key="3">
    <source>
        <dbReference type="Proteomes" id="UP000246483"/>
    </source>
</evidence>
<dbReference type="EMBL" id="QGUB01000009">
    <property type="protein sequence ID" value="PWW43677.1"/>
    <property type="molecule type" value="Genomic_DNA"/>
</dbReference>
<comment type="caution">
    <text evidence="2">The sequence shown here is derived from an EMBL/GenBank/DDBJ whole genome shotgun (WGS) entry which is preliminary data.</text>
</comment>
<feature type="domain" description="DSBA-like thioredoxin" evidence="1">
    <location>
        <begin position="10"/>
        <end position="214"/>
    </location>
</feature>